<evidence type="ECO:0000313" key="3">
    <source>
        <dbReference type="Proteomes" id="UP001597541"/>
    </source>
</evidence>
<organism evidence="2 3">
    <name type="scientific">Paenibacillus gansuensis</name>
    <dbReference type="NCBI Taxonomy" id="306542"/>
    <lineage>
        <taxon>Bacteria</taxon>
        <taxon>Bacillati</taxon>
        <taxon>Bacillota</taxon>
        <taxon>Bacilli</taxon>
        <taxon>Bacillales</taxon>
        <taxon>Paenibacillaceae</taxon>
        <taxon>Paenibacillus</taxon>
    </lineage>
</organism>
<reference evidence="3" key="1">
    <citation type="journal article" date="2019" name="Int. J. Syst. Evol. Microbiol.">
        <title>The Global Catalogue of Microorganisms (GCM) 10K type strain sequencing project: providing services to taxonomists for standard genome sequencing and annotation.</title>
        <authorList>
            <consortium name="The Broad Institute Genomics Platform"/>
            <consortium name="The Broad Institute Genome Sequencing Center for Infectious Disease"/>
            <person name="Wu L."/>
            <person name="Ma J."/>
        </authorList>
    </citation>
    <scope>NUCLEOTIDE SEQUENCE [LARGE SCALE GENOMIC DNA]</scope>
    <source>
        <strain evidence="3">KCTC 3950</strain>
    </source>
</reference>
<evidence type="ECO:0000313" key="2">
    <source>
        <dbReference type="EMBL" id="MFD2612852.1"/>
    </source>
</evidence>
<comment type="caution">
    <text evidence="2">The sequence shown here is derived from an EMBL/GenBank/DDBJ whole genome shotgun (WGS) entry which is preliminary data.</text>
</comment>
<sequence>MAYYISYKNQILGTGMTKQRAEEKLRDLKLSFAGLELVEVKEEDAAKPVTKKPRKPRKSVQA</sequence>
<dbReference type="RefSeq" id="WP_377602675.1">
    <property type="nucleotide sequence ID" value="NZ_JBHUME010000007.1"/>
</dbReference>
<proteinExistence type="predicted"/>
<feature type="region of interest" description="Disordered" evidence="1">
    <location>
        <begin position="43"/>
        <end position="62"/>
    </location>
</feature>
<protein>
    <submittedName>
        <fullName evidence="2">Uncharacterized protein</fullName>
    </submittedName>
</protein>
<evidence type="ECO:0000256" key="1">
    <source>
        <dbReference type="SAM" id="MobiDB-lite"/>
    </source>
</evidence>
<dbReference type="Proteomes" id="UP001597541">
    <property type="component" value="Unassembled WGS sequence"/>
</dbReference>
<keyword evidence="3" id="KW-1185">Reference proteome</keyword>
<dbReference type="EMBL" id="JBHUME010000007">
    <property type="protein sequence ID" value="MFD2612852.1"/>
    <property type="molecule type" value="Genomic_DNA"/>
</dbReference>
<gene>
    <name evidence="2" type="ORF">ACFSUF_10515</name>
</gene>
<feature type="compositionally biased region" description="Basic residues" evidence="1">
    <location>
        <begin position="49"/>
        <end position="62"/>
    </location>
</feature>
<name>A0ABW5PFV6_9BACL</name>
<accession>A0ABW5PFV6</accession>